<dbReference type="WBParaSite" id="nRc.2.0.1.t07084-RA">
    <property type="protein sequence ID" value="nRc.2.0.1.t07084-RA"/>
    <property type="gene ID" value="nRc.2.0.1.g07084"/>
</dbReference>
<keyword evidence="5" id="KW-1133">Transmembrane helix</keyword>
<dbReference type="Gene3D" id="2.60.40.60">
    <property type="entry name" value="Cadherins"/>
    <property type="match status" value="4"/>
</dbReference>
<dbReference type="PRINTS" id="PR00205">
    <property type="entry name" value="CADHERIN"/>
</dbReference>
<dbReference type="GO" id="GO:0007156">
    <property type="term" value="P:homophilic cell adhesion via plasma membrane adhesion molecules"/>
    <property type="evidence" value="ECO:0007669"/>
    <property type="project" value="InterPro"/>
</dbReference>
<feature type="domain" description="Cadherin" evidence="8">
    <location>
        <begin position="227"/>
        <end position="366"/>
    </location>
</feature>
<dbReference type="GO" id="GO:0009653">
    <property type="term" value="P:anatomical structure morphogenesis"/>
    <property type="evidence" value="ECO:0007669"/>
    <property type="project" value="UniProtKB-ARBA"/>
</dbReference>
<evidence type="ECO:0000259" key="8">
    <source>
        <dbReference type="PROSITE" id="PS50268"/>
    </source>
</evidence>
<sequence>IPSLSASSTVKIVSSKTQQLAFEKNSFELLVAEDVVPETVVGVYVVKSNAKHAIGYYIVAGNIDTVFHMDFISGGLIVQKPLDREKVAKYTLLINGTDFSESISAQSSVQIYISDINDNAPQFRSSFYRFVVSENAIIDSIIGKVEAYDLDIGENSRISYSIDDHSTILHIDQFSGKLYLKQLLDYETAKEYYLNVSAFDSGRPSLLTKALVIILIQDVNDNCPKFTKLAYDATIFDDVPSDAFVTQVFADDIDVIDSGKLRFQILDVSYENHKQNAQTSPYSDNQDYIRALFSIDEKNGAITKKSPSPTLFPVKHIFDPFKISGSKFTLNVTVTDGFYTSSCLVTVTVRHSATSLHKDKDMKKIFEFKIKENIEVGSTLGIVDPNPMSSFEYQLLNGGNRFEIEKYTGNLVVTSKLDADVRDQYQLSVLVKSTIENDK</sequence>
<dbReference type="InterPro" id="IPR020894">
    <property type="entry name" value="Cadherin_CS"/>
</dbReference>
<feature type="domain" description="Cadherin" evidence="8">
    <location>
        <begin position="23"/>
        <end position="123"/>
    </location>
</feature>
<dbReference type="Pfam" id="PF00028">
    <property type="entry name" value="Cadherin"/>
    <property type="match status" value="3"/>
</dbReference>
<dbReference type="Proteomes" id="UP000887565">
    <property type="component" value="Unplaced"/>
</dbReference>
<evidence type="ECO:0000313" key="10">
    <source>
        <dbReference type="WBParaSite" id="nRc.2.0.1.t07084-RA"/>
    </source>
</evidence>
<evidence type="ECO:0000256" key="1">
    <source>
        <dbReference type="ARBA" id="ARBA00004370"/>
    </source>
</evidence>
<comment type="subcellular location">
    <subcellularLocation>
        <location evidence="1">Membrane</location>
    </subcellularLocation>
</comment>
<keyword evidence="6" id="KW-0472">Membrane</keyword>
<dbReference type="SMART" id="SM00112">
    <property type="entry name" value="CA"/>
    <property type="match status" value="3"/>
</dbReference>
<dbReference type="GO" id="GO:0005886">
    <property type="term" value="C:plasma membrane"/>
    <property type="evidence" value="ECO:0007669"/>
    <property type="project" value="UniProtKB-SubCell"/>
</dbReference>
<keyword evidence="4 7" id="KW-0106">Calcium</keyword>
<keyword evidence="3" id="KW-0677">Repeat</keyword>
<keyword evidence="9" id="KW-1185">Reference proteome</keyword>
<proteinExistence type="predicted"/>
<name>A0A915I058_ROMCU</name>
<dbReference type="PANTHER" id="PTHR24026">
    <property type="entry name" value="FAT ATYPICAL CADHERIN-RELATED"/>
    <property type="match status" value="1"/>
</dbReference>
<dbReference type="GO" id="GO:0005509">
    <property type="term" value="F:calcium ion binding"/>
    <property type="evidence" value="ECO:0007669"/>
    <property type="project" value="UniProtKB-UniRule"/>
</dbReference>
<dbReference type="FunFam" id="2.60.40.60:FF:000020">
    <property type="entry name" value="Dachsous cadherin-related 1b"/>
    <property type="match status" value="1"/>
</dbReference>
<dbReference type="CDD" id="cd11304">
    <property type="entry name" value="Cadherin_repeat"/>
    <property type="match status" value="4"/>
</dbReference>
<dbReference type="SUPFAM" id="SSF49313">
    <property type="entry name" value="Cadherin-like"/>
    <property type="match status" value="4"/>
</dbReference>
<accession>A0A915I058</accession>
<dbReference type="AlphaFoldDB" id="A0A915I058"/>
<evidence type="ECO:0000256" key="6">
    <source>
        <dbReference type="ARBA" id="ARBA00023136"/>
    </source>
</evidence>
<feature type="domain" description="Cadherin" evidence="8">
    <location>
        <begin position="124"/>
        <end position="226"/>
    </location>
</feature>
<protein>
    <submittedName>
        <fullName evidence="10">Cadherin domain-containing protein</fullName>
    </submittedName>
</protein>
<evidence type="ECO:0000256" key="7">
    <source>
        <dbReference type="PROSITE-ProRule" id="PRU00043"/>
    </source>
</evidence>
<evidence type="ECO:0000256" key="4">
    <source>
        <dbReference type="ARBA" id="ARBA00022837"/>
    </source>
</evidence>
<dbReference type="InterPro" id="IPR015919">
    <property type="entry name" value="Cadherin-like_sf"/>
</dbReference>
<dbReference type="PANTHER" id="PTHR24026:SF126">
    <property type="entry name" value="PROTOCADHERIN FAT 4"/>
    <property type="match status" value="1"/>
</dbReference>
<evidence type="ECO:0000256" key="3">
    <source>
        <dbReference type="ARBA" id="ARBA00022737"/>
    </source>
</evidence>
<dbReference type="InterPro" id="IPR002126">
    <property type="entry name" value="Cadherin-like_dom"/>
</dbReference>
<dbReference type="PROSITE" id="PS50268">
    <property type="entry name" value="CADHERIN_2"/>
    <property type="match status" value="4"/>
</dbReference>
<keyword evidence="2" id="KW-0812">Transmembrane</keyword>
<evidence type="ECO:0000256" key="5">
    <source>
        <dbReference type="ARBA" id="ARBA00022989"/>
    </source>
</evidence>
<dbReference type="PROSITE" id="PS00232">
    <property type="entry name" value="CADHERIN_1"/>
    <property type="match status" value="2"/>
</dbReference>
<feature type="domain" description="Cadherin" evidence="8">
    <location>
        <begin position="362"/>
        <end position="431"/>
    </location>
</feature>
<reference evidence="10" key="1">
    <citation type="submission" date="2022-11" db="UniProtKB">
        <authorList>
            <consortium name="WormBaseParasite"/>
        </authorList>
    </citation>
    <scope>IDENTIFICATION</scope>
</reference>
<evidence type="ECO:0000313" key="9">
    <source>
        <dbReference type="Proteomes" id="UP000887565"/>
    </source>
</evidence>
<evidence type="ECO:0000256" key="2">
    <source>
        <dbReference type="ARBA" id="ARBA00022692"/>
    </source>
</evidence>
<organism evidence="9 10">
    <name type="scientific">Romanomermis culicivorax</name>
    <name type="common">Nematode worm</name>
    <dbReference type="NCBI Taxonomy" id="13658"/>
    <lineage>
        <taxon>Eukaryota</taxon>
        <taxon>Metazoa</taxon>
        <taxon>Ecdysozoa</taxon>
        <taxon>Nematoda</taxon>
        <taxon>Enoplea</taxon>
        <taxon>Dorylaimia</taxon>
        <taxon>Mermithida</taxon>
        <taxon>Mermithoidea</taxon>
        <taxon>Mermithidae</taxon>
        <taxon>Romanomermis</taxon>
    </lineage>
</organism>